<comment type="caution">
    <text evidence="1">The sequence shown here is derived from an EMBL/GenBank/DDBJ whole genome shotgun (WGS) entry which is preliminary data.</text>
</comment>
<organism evidence="1 2">
    <name type="scientific">Paenibacillus taichungensis</name>
    <dbReference type="NCBI Taxonomy" id="484184"/>
    <lineage>
        <taxon>Bacteria</taxon>
        <taxon>Bacillati</taxon>
        <taxon>Bacillota</taxon>
        <taxon>Bacilli</taxon>
        <taxon>Bacillales</taxon>
        <taxon>Paenibacillaceae</taxon>
        <taxon>Paenibacillus</taxon>
    </lineage>
</organism>
<reference evidence="1 2" key="1">
    <citation type="submission" date="2020-05" db="EMBL/GenBank/DDBJ databases">
        <title>Genome Sequencing of Type Strains.</title>
        <authorList>
            <person name="Lemaire J.F."/>
            <person name="Inderbitzin P."/>
            <person name="Gregorio O.A."/>
            <person name="Collins S.B."/>
            <person name="Wespe N."/>
            <person name="Knight-Connoni V."/>
        </authorList>
    </citation>
    <scope>NUCLEOTIDE SEQUENCE [LARGE SCALE GENOMIC DNA]</scope>
    <source>
        <strain evidence="1 2">DSM 19942</strain>
    </source>
</reference>
<evidence type="ECO:0008006" key="3">
    <source>
        <dbReference type="Google" id="ProtNLM"/>
    </source>
</evidence>
<accession>A0ABX2MVL7</accession>
<dbReference type="EMBL" id="JABMCC010000121">
    <property type="protein sequence ID" value="NUU58042.1"/>
    <property type="molecule type" value="Genomic_DNA"/>
</dbReference>
<dbReference type="Proteomes" id="UP000577724">
    <property type="component" value="Unassembled WGS sequence"/>
</dbReference>
<sequence length="173" mass="19705">MNYLKSVMITTGIAAILICSGAITETIRTDRLEASTGSSRWENQPQELQEKLTKSWSGGIEAIRNTLNENSENENITEWKLFYSLEDSLNTLPNQEHSSFITAFYSNERRTMLETGDIMPALLLHPDHTKAILYWEKHDGTYAIITLESQINANNKPEWNVSHSWITKQPSST</sequence>
<dbReference type="GeneID" id="97134718"/>
<keyword evidence="2" id="KW-1185">Reference proteome</keyword>
<dbReference type="RefSeq" id="WP_175383569.1">
    <property type="nucleotide sequence ID" value="NZ_CBCRYD010000018.1"/>
</dbReference>
<evidence type="ECO:0000313" key="1">
    <source>
        <dbReference type="EMBL" id="NUU58042.1"/>
    </source>
</evidence>
<protein>
    <recommendedName>
        <fullName evidence="3">Lipoprotein</fullName>
    </recommendedName>
</protein>
<evidence type="ECO:0000313" key="2">
    <source>
        <dbReference type="Proteomes" id="UP000577724"/>
    </source>
</evidence>
<proteinExistence type="predicted"/>
<gene>
    <name evidence="1" type="ORF">HP548_28575</name>
</gene>
<name>A0ABX2MVL7_9BACL</name>